<feature type="compositionally biased region" description="Basic and acidic residues" evidence="1">
    <location>
        <begin position="92"/>
        <end position="102"/>
    </location>
</feature>
<evidence type="ECO:0000256" key="1">
    <source>
        <dbReference type="SAM" id="MobiDB-lite"/>
    </source>
</evidence>
<feature type="signal peptide" evidence="2">
    <location>
        <begin position="1"/>
        <end position="26"/>
    </location>
</feature>
<feature type="chain" id="PRO_5025353120" description="Secreted protein" evidence="2">
    <location>
        <begin position="27"/>
        <end position="129"/>
    </location>
</feature>
<dbReference type="Proteomes" id="UP000799324">
    <property type="component" value="Unassembled WGS sequence"/>
</dbReference>
<keyword evidence="2" id="KW-0732">Signal</keyword>
<name>A0A6A6SPW6_9PLEO</name>
<proteinExistence type="predicted"/>
<keyword evidence="4" id="KW-1185">Reference proteome</keyword>
<feature type="region of interest" description="Disordered" evidence="1">
    <location>
        <begin position="25"/>
        <end position="106"/>
    </location>
</feature>
<organism evidence="3 4">
    <name type="scientific">Lophiostoma macrostomum CBS 122681</name>
    <dbReference type="NCBI Taxonomy" id="1314788"/>
    <lineage>
        <taxon>Eukaryota</taxon>
        <taxon>Fungi</taxon>
        <taxon>Dikarya</taxon>
        <taxon>Ascomycota</taxon>
        <taxon>Pezizomycotina</taxon>
        <taxon>Dothideomycetes</taxon>
        <taxon>Pleosporomycetidae</taxon>
        <taxon>Pleosporales</taxon>
        <taxon>Lophiostomataceae</taxon>
        <taxon>Lophiostoma</taxon>
    </lineage>
</organism>
<dbReference type="AlphaFoldDB" id="A0A6A6SPW6"/>
<gene>
    <name evidence="3" type="ORF">K491DRAFT_684883</name>
</gene>
<evidence type="ECO:0000313" key="4">
    <source>
        <dbReference type="Proteomes" id="UP000799324"/>
    </source>
</evidence>
<evidence type="ECO:0000313" key="3">
    <source>
        <dbReference type="EMBL" id="KAF2648204.1"/>
    </source>
</evidence>
<sequence>MHPSAPLQRLWSILRCLLAHMVGTESTHPDTHGLSREHPGTEDHLSSPTWMSETAGKAWTPAPNPRALPSIKPQKKRRLVLTEAAPKQWLRSAHDDSSREAEAGSLRRASDAVFMTLIMEPPTAFTHRA</sequence>
<reference evidence="3" key="1">
    <citation type="journal article" date="2020" name="Stud. Mycol.">
        <title>101 Dothideomycetes genomes: a test case for predicting lifestyles and emergence of pathogens.</title>
        <authorList>
            <person name="Haridas S."/>
            <person name="Albert R."/>
            <person name="Binder M."/>
            <person name="Bloem J."/>
            <person name="Labutti K."/>
            <person name="Salamov A."/>
            <person name="Andreopoulos B."/>
            <person name="Baker S."/>
            <person name="Barry K."/>
            <person name="Bills G."/>
            <person name="Bluhm B."/>
            <person name="Cannon C."/>
            <person name="Castanera R."/>
            <person name="Culley D."/>
            <person name="Daum C."/>
            <person name="Ezra D."/>
            <person name="Gonzalez J."/>
            <person name="Henrissat B."/>
            <person name="Kuo A."/>
            <person name="Liang C."/>
            <person name="Lipzen A."/>
            <person name="Lutzoni F."/>
            <person name="Magnuson J."/>
            <person name="Mondo S."/>
            <person name="Nolan M."/>
            <person name="Ohm R."/>
            <person name="Pangilinan J."/>
            <person name="Park H.-J."/>
            <person name="Ramirez L."/>
            <person name="Alfaro M."/>
            <person name="Sun H."/>
            <person name="Tritt A."/>
            <person name="Yoshinaga Y."/>
            <person name="Zwiers L.-H."/>
            <person name="Turgeon B."/>
            <person name="Goodwin S."/>
            <person name="Spatafora J."/>
            <person name="Crous P."/>
            <person name="Grigoriev I."/>
        </authorList>
    </citation>
    <scope>NUCLEOTIDE SEQUENCE</scope>
    <source>
        <strain evidence="3">CBS 122681</strain>
    </source>
</reference>
<feature type="compositionally biased region" description="Basic and acidic residues" evidence="1">
    <location>
        <begin position="27"/>
        <end position="45"/>
    </location>
</feature>
<evidence type="ECO:0008006" key="5">
    <source>
        <dbReference type="Google" id="ProtNLM"/>
    </source>
</evidence>
<evidence type="ECO:0000256" key="2">
    <source>
        <dbReference type="SAM" id="SignalP"/>
    </source>
</evidence>
<dbReference type="EMBL" id="MU004551">
    <property type="protein sequence ID" value="KAF2648204.1"/>
    <property type="molecule type" value="Genomic_DNA"/>
</dbReference>
<protein>
    <recommendedName>
        <fullName evidence="5">Secreted protein</fullName>
    </recommendedName>
</protein>
<accession>A0A6A6SPW6</accession>